<dbReference type="Proteomes" id="UP000481861">
    <property type="component" value="Unassembled WGS sequence"/>
</dbReference>
<sequence length="154" mass="17511">MQLGTISSAYPIAPRHLFQRTPESSPDYRSWHEKVRRHLRQSATIVNPNFVDEGCTTRQLLHNLVVTAATIEFLHQLRIRKLVSYRCRDDVEACVTTYKTSARATPQLSISHGYALQSCNSHCMSWLNLLFLPNRGEVCIHIARMGNIHPSGVV</sequence>
<reference evidence="1 2" key="1">
    <citation type="submission" date="2020-01" db="EMBL/GenBank/DDBJ databases">
        <authorList>
            <consortium name="DOE Joint Genome Institute"/>
            <person name="Haridas S."/>
            <person name="Albert R."/>
            <person name="Binder M."/>
            <person name="Bloem J."/>
            <person name="Labutti K."/>
            <person name="Salamov A."/>
            <person name="Andreopoulos B."/>
            <person name="Baker S.E."/>
            <person name="Barry K."/>
            <person name="Bills G."/>
            <person name="Bluhm B.H."/>
            <person name="Cannon C."/>
            <person name="Castanera R."/>
            <person name="Culley D.E."/>
            <person name="Daum C."/>
            <person name="Ezra D."/>
            <person name="Gonzalez J.B."/>
            <person name="Henrissat B."/>
            <person name="Kuo A."/>
            <person name="Liang C."/>
            <person name="Lipzen A."/>
            <person name="Lutzoni F."/>
            <person name="Magnuson J."/>
            <person name="Mondo S."/>
            <person name="Nolan M."/>
            <person name="Ohm R."/>
            <person name="Pangilinan J."/>
            <person name="Park H.-J.H."/>
            <person name="Ramirez L."/>
            <person name="Alfaro M."/>
            <person name="Sun H."/>
            <person name="Tritt A."/>
            <person name="Yoshinaga Y."/>
            <person name="Zwiers L.-H.L."/>
            <person name="Turgeon B.G."/>
            <person name="Goodwin S.B."/>
            <person name="Spatafora J.W."/>
            <person name="Crous P.W."/>
            <person name="Grigoriev I.V."/>
        </authorList>
    </citation>
    <scope>NUCLEOTIDE SEQUENCE [LARGE SCALE GENOMIC DNA]</scope>
    <source>
        <strain evidence="1 2">CBS 611.86</strain>
    </source>
</reference>
<protein>
    <submittedName>
        <fullName evidence="1">Uncharacterized protein</fullName>
    </submittedName>
</protein>
<comment type="caution">
    <text evidence="1">The sequence shown here is derived from an EMBL/GenBank/DDBJ whole genome shotgun (WGS) entry which is preliminary data.</text>
</comment>
<keyword evidence="2" id="KW-1185">Reference proteome</keyword>
<organism evidence="1 2">
    <name type="scientific">Massariosphaeria phaeospora</name>
    <dbReference type="NCBI Taxonomy" id="100035"/>
    <lineage>
        <taxon>Eukaryota</taxon>
        <taxon>Fungi</taxon>
        <taxon>Dikarya</taxon>
        <taxon>Ascomycota</taxon>
        <taxon>Pezizomycotina</taxon>
        <taxon>Dothideomycetes</taxon>
        <taxon>Pleosporomycetidae</taxon>
        <taxon>Pleosporales</taxon>
        <taxon>Pleosporales incertae sedis</taxon>
        <taxon>Massariosphaeria</taxon>
    </lineage>
</organism>
<name>A0A7C8M5K9_9PLEO</name>
<gene>
    <name evidence="1" type="ORF">BDV95DRAFT_56759</name>
</gene>
<dbReference type="EMBL" id="JAADJZ010000012">
    <property type="protein sequence ID" value="KAF2871200.1"/>
    <property type="molecule type" value="Genomic_DNA"/>
</dbReference>
<evidence type="ECO:0000313" key="1">
    <source>
        <dbReference type="EMBL" id="KAF2871200.1"/>
    </source>
</evidence>
<accession>A0A7C8M5K9</accession>
<proteinExistence type="predicted"/>
<dbReference type="AlphaFoldDB" id="A0A7C8M5K9"/>
<evidence type="ECO:0000313" key="2">
    <source>
        <dbReference type="Proteomes" id="UP000481861"/>
    </source>
</evidence>